<dbReference type="Proteomes" id="UP000030185">
    <property type="component" value="Unassembled WGS sequence"/>
</dbReference>
<dbReference type="GO" id="GO:0046872">
    <property type="term" value="F:metal ion binding"/>
    <property type="evidence" value="ECO:0007669"/>
    <property type="project" value="UniProtKB-KW"/>
</dbReference>
<feature type="binding site" evidence="3">
    <location>
        <position position="119"/>
    </location>
    <ligand>
        <name>a divalent metal cation</name>
        <dbReference type="ChEBI" id="CHEBI:60240"/>
    </ligand>
</feature>
<accession>A0A098LHL6</accession>
<organism evidence="4 5">
    <name type="scientific">Sporocytophaga myxococcoides</name>
    <dbReference type="NCBI Taxonomy" id="153721"/>
    <lineage>
        <taxon>Bacteria</taxon>
        <taxon>Pseudomonadati</taxon>
        <taxon>Bacteroidota</taxon>
        <taxon>Cytophagia</taxon>
        <taxon>Cytophagales</taxon>
        <taxon>Cytophagaceae</taxon>
        <taxon>Sporocytophaga</taxon>
    </lineage>
</organism>
<comment type="caution">
    <text evidence="4">The sequence shown here is derived from an EMBL/GenBank/DDBJ whole genome shotgun (WGS) entry which is preliminary data.</text>
</comment>
<dbReference type="RefSeq" id="WP_045466453.1">
    <property type="nucleotide sequence ID" value="NZ_BBLT01000008.1"/>
</dbReference>
<evidence type="ECO:0000256" key="2">
    <source>
        <dbReference type="ARBA" id="ARBA00022723"/>
    </source>
</evidence>
<dbReference type="Pfam" id="PF05163">
    <property type="entry name" value="DinB"/>
    <property type="match status" value="1"/>
</dbReference>
<comment type="similarity">
    <text evidence="1">Belongs to the DinB family.</text>
</comment>
<feature type="binding site" evidence="3">
    <location>
        <position position="123"/>
    </location>
    <ligand>
        <name>a divalent metal cation</name>
        <dbReference type="ChEBI" id="CHEBI:60240"/>
    </ligand>
</feature>
<protein>
    <recommendedName>
        <fullName evidence="6">Damage-inducible protein DinB</fullName>
    </recommendedName>
</protein>
<evidence type="ECO:0000256" key="1">
    <source>
        <dbReference type="ARBA" id="ARBA00008635"/>
    </source>
</evidence>
<dbReference type="Gene3D" id="1.20.120.450">
    <property type="entry name" value="dinb family like domain"/>
    <property type="match status" value="1"/>
</dbReference>
<dbReference type="PANTHER" id="PTHR37302:SF1">
    <property type="entry name" value="PROTEIN DINB"/>
    <property type="match status" value="1"/>
</dbReference>
<dbReference type="InterPro" id="IPR007837">
    <property type="entry name" value="DinB"/>
</dbReference>
<keyword evidence="2 3" id="KW-0479">Metal-binding</keyword>
<keyword evidence="5" id="KW-1185">Reference proteome</keyword>
<feature type="binding site" evidence="3">
    <location>
        <position position="37"/>
    </location>
    <ligand>
        <name>a divalent metal cation</name>
        <dbReference type="ChEBI" id="CHEBI:60240"/>
    </ligand>
</feature>
<evidence type="ECO:0000313" key="4">
    <source>
        <dbReference type="EMBL" id="GAL86476.1"/>
    </source>
</evidence>
<dbReference type="OrthoDB" id="9811413at2"/>
<name>A0A098LHL6_9BACT</name>
<proteinExistence type="inferred from homology"/>
<evidence type="ECO:0008006" key="6">
    <source>
        <dbReference type="Google" id="ProtNLM"/>
    </source>
</evidence>
<dbReference type="InterPro" id="IPR034660">
    <property type="entry name" value="DinB/YfiT-like"/>
</dbReference>
<dbReference type="EMBL" id="BBLT01000008">
    <property type="protein sequence ID" value="GAL86476.1"/>
    <property type="molecule type" value="Genomic_DNA"/>
</dbReference>
<evidence type="ECO:0000313" key="5">
    <source>
        <dbReference type="Proteomes" id="UP000030185"/>
    </source>
</evidence>
<dbReference type="STRING" id="153721.MYP_3705"/>
<evidence type="ECO:0000256" key="3">
    <source>
        <dbReference type="PIRSR" id="PIRSR607837-1"/>
    </source>
</evidence>
<dbReference type="SUPFAM" id="SSF109854">
    <property type="entry name" value="DinB/YfiT-like putative metalloenzymes"/>
    <property type="match status" value="1"/>
</dbReference>
<dbReference type="AlphaFoldDB" id="A0A098LHL6"/>
<sequence length="152" mass="18075">MREKFYRLYQFNHWANKRLAEVLKIDYCEEGARLLSHVVNSELIWYGRIKDETHHPIKIWELHEPFLLKVYAVESSLNFFQLIDTCQDDEFFKVVKYKNSKGEVFETCLSDILFHVANHGSYHRGQVNKAFREAGKEPVNVDYITFSRLGKL</sequence>
<dbReference type="PANTHER" id="PTHR37302">
    <property type="entry name" value="SLR1116 PROTEIN"/>
    <property type="match status" value="1"/>
</dbReference>
<reference evidence="4 5" key="1">
    <citation type="submission" date="2014-09" db="EMBL/GenBank/DDBJ databases">
        <title>Sporocytophaga myxococcoides PG-01 genome sequencing.</title>
        <authorList>
            <person name="Liu L."/>
            <person name="Gao P.J."/>
            <person name="Chen G.J."/>
            <person name="Wang L.S."/>
        </authorList>
    </citation>
    <scope>NUCLEOTIDE SEQUENCE [LARGE SCALE GENOMIC DNA]</scope>
    <source>
        <strain evidence="4 5">PG-01</strain>
    </source>
</reference>
<dbReference type="eggNOG" id="COG2318">
    <property type="taxonomic scope" value="Bacteria"/>
</dbReference>
<gene>
    <name evidence="4" type="ORF">MYP_3705</name>
</gene>